<dbReference type="Gene3D" id="2.30.29.30">
    <property type="entry name" value="Pleckstrin-homology domain (PH domain)/Phosphotyrosine-binding domain (PTB)"/>
    <property type="match status" value="2"/>
</dbReference>
<evidence type="ECO:0000256" key="9">
    <source>
        <dbReference type="ARBA" id="ARBA00029843"/>
    </source>
</evidence>
<feature type="compositionally biased region" description="Low complexity" evidence="12">
    <location>
        <begin position="43"/>
        <end position="61"/>
    </location>
</feature>
<keyword evidence="7 14" id="KW-0808">Transferase</keyword>
<dbReference type="SUPFAM" id="SSF53756">
    <property type="entry name" value="UDP-Glycosyltransferase/glycogen phosphorylase"/>
    <property type="match status" value="1"/>
</dbReference>
<evidence type="ECO:0000313" key="14">
    <source>
        <dbReference type="EMBL" id="RSH77775.1"/>
    </source>
</evidence>
<gene>
    <name evidence="14" type="primary">ATG26</name>
    <name evidence="14" type="ORF">EHS24_002834</name>
</gene>
<keyword evidence="5" id="KW-0963">Cytoplasm</keyword>
<dbReference type="Pfam" id="PF02893">
    <property type="entry name" value="GRAM"/>
    <property type="match status" value="1"/>
</dbReference>
<feature type="compositionally biased region" description="Polar residues" evidence="12">
    <location>
        <begin position="1421"/>
        <end position="1437"/>
    </location>
</feature>
<dbReference type="RefSeq" id="XP_028472922.1">
    <property type="nucleotide sequence ID" value="XM_028618555.1"/>
</dbReference>
<evidence type="ECO:0000256" key="2">
    <source>
        <dbReference type="ARBA" id="ARBA00004496"/>
    </source>
</evidence>
<comment type="catalytic activity">
    <reaction evidence="11">
        <text>a sterol + UDP-alpha-D-glucose = a sterol 3-beta-D-glucoside + UDP + H(+)</text>
        <dbReference type="Rhea" id="RHEA:22724"/>
        <dbReference type="ChEBI" id="CHEBI:15378"/>
        <dbReference type="ChEBI" id="CHEBI:15889"/>
        <dbReference type="ChEBI" id="CHEBI:37424"/>
        <dbReference type="ChEBI" id="CHEBI:58223"/>
        <dbReference type="ChEBI" id="CHEBI:58885"/>
        <dbReference type="EC" id="2.4.1.173"/>
    </reaction>
    <physiologicalReaction direction="left-to-right" evidence="11">
        <dbReference type="Rhea" id="RHEA:22725"/>
    </physiologicalReaction>
</comment>
<dbReference type="InterPro" id="IPR002213">
    <property type="entry name" value="UDP_glucos_trans"/>
</dbReference>
<keyword evidence="15" id="KW-1185">Reference proteome</keyword>
<feature type="region of interest" description="Disordered" evidence="12">
    <location>
        <begin position="229"/>
        <end position="353"/>
    </location>
</feature>
<comment type="subcellular location">
    <subcellularLocation>
        <location evidence="2">Cytoplasm</location>
    </subcellularLocation>
    <subcellularLocation>
        <location evidence="1">Membrane</location>
        <topology evidence="1">Peripheral membrane protein</topology>
    </subcellularLocation>
</comment>
<name>A0A427XFW3_9TREE</name>
<dbReference type="Pfam" id="PF03033">
    <property type="entry name" value="Glyco_transf_28"/>
    <property type="match status" value="1"/>
</dbReference>
<dbReference type="Pfam" id="PF06722">
    <property type="entry name" value="EryCIII-like_C"/>
    <property type="match status" value="1"/>
</dbReference>
<dbReference type="OrthoDB" id="10261837at2759"/>
<dbReference type="SUPFAM" id="SSF50729">
    <property type="entry name" value="PH domain-like"/>
    <property type="match status" value="1"/>
</dbReference>
<evidence type="ECO:0000256" key="10">
    <source>
        <dbReference type="ARBA" id="ARBA00047886"/>
    </source>
</evidence>
<comment type="similarity">
    <text evidence="3">Belongs to the glycosyltransferase 28 family.</text>
</comment>
<dbReference type="PROSITE" id="PS50003">
    <property type="entry name" value="PH_DOMAIN"/>
    <property type="match status" value="1"/>
</dbReference>
<evidence type="ECO:0000256" key="5">
    <source>
        <dbReference type="ARBA" id="ARBA00022490"/>
    </source>
</evidence>
<feature type="region of interest" description="Disordered" evidence="12">
    <location>
        <begin position="597"/>
        <end position="793"/>
    </location>
</feature>
<dbReference type="InterPro" id="IPR001849">
    <property type="entry name" value="PH_domain"/>
</dbReference>
<evidence type="ECO:0000256" key="1">
    <source>
        <dbReference type="ARBA" id="ARBA00004170"/>
    </source>
</evidence>
<dbReference type="SMART" id="SM00233">
    <property type="entry name" value="PH"/>
    <property type="match status" value="1"/>
</dbReference>
<dbReference type="GO" id="GO:0016020">
    <property type="term" value="C:membrane"/>
    <property type="evidence" value="ECO:0007669"/>
    <property type="project" value="UniProtKB-SubCell"/>
</dbReference>
<feature type="compositionally biased region" description="Polar residues" evidence="12">
    <location>
        <begin position="67"/>
        <end position="87"/>
    </location>
</feature>
<dbReference type="GO" id="GO:0005737">
    <property type="term" value="C:cytoplasm"/>
    <property type="evidence" value="ECO:0007669"/>
    <property type="project" value="UniProtKB-SubCell"/>
</dbReference>
<evidence type="ECO:0000256" key="3">
    <source>
        <dbReference type="ARBA" id="ARBA00006962"/>
    </source>
</evidence>
<organism evidence="14 15">
    <name type="scientific">Apiotrichum porosum</name>
    <dbReference type="NCBI Taxonomy" id="105984"/>
    <lineage>
        <taxon>Eukaryota</taxon>
        <taxon>Fungi</taxon>
        <taxon>Dikarya</taxon>
        <taxon>Basidiomycota</taxon>
        <taxon>Agaricomycotina</taxon>
        <taxon>Tremellomycetes</taxon>
        <taxon>Trichosporonales</taxon>
        <taxon>Trichosporonaceae</taxon>
        <taxon>Apiotrichum</taxon>
    </lineage>
</organism>
<evidence type="ECO:0000256" key="11">
    <source>
        <dbReference type="ARBA" id="ARBA00049453"/>
    </source>
</evidence>
<keyword evidence="8" id="KW-0472">Membrane</keyword>
<dbReference type="InterPro" id="IPR011993">
    <property type="entry name" value="PH-like_dom_sf"/>
</dbReference>
<dbReference type="Proteomes" id="UP000279236">
    <property type="component" value="Unassembled WGS sequence"/>
</dbReference>
<feature type="compositionally biased region" description="Basic residues" evidence="12">
    <location>
        <begin position="1397"/>
        <end position="1406"/>
    </location>
</feature>
<dbReference type="InterPro" id="IPR004182">
    <property type="entry name" value="GRAM"/>
</dbReference>
<feature type="region of interest" description="Disordered" evidence="12">
    <location>
        <begin position="1"/>
        <end position="160"/>
    </location>
</feature>
<dbReference type="EC" id="2.4.1.173" evidence="4"/>
<dbReference type="GO" id="GO:0005975">
    <property type="term" value="P:carbohydrate metabolic process"/>
    <property type="evidence" value="ECO:0007669"/>
    <property type="project" value="InterPro"/>
</dbReference>
<dbReference type="GO" id="GO:0016906">
    <property type="term" value="F:sterol 3-beta-glucosyltransferase activity"/>
    <property type="evidence" value="ECO:0007669"/>
    <property type="project" value="UniProtKB-EC"/>
</dbReference>
<accession>A0A427XFW3</accession>
<dbReference type="InterPro" id="IPR010610">
    <property type="entry name" value="EryCIII-like_C"/>
</dbReference>
<evidence type="ECO:0000256" key="4">
    <source>
        <dbReference type="ARBA" id="ARBA00012650"/>
    </source>
</evidence>
<dbReference type="CDD" id="cd13215">
    <property type="entry name" value="PH-GRAM1_AGT26"/>
    <property type="match status" value="1"/>
</dbReference>
<feature type="compositionally biased region" description="Polar residues" evidence="12">
    <location>
        <begin position="241"/>
        <end position="250"/>
    </location>
</feature>
<dbReference type="InterPro" id="IPR050426">
    <property type="entry name" value="Glycosyltransferase_28"/>
</dbReference>
<evidence type="ECO:0000256" key="6">
    <source>
        <dbReference type="ARBA" id="ARBA00022676"/>
    </source>
</evidence>
<feature type="domain" description="PH" evidence="13">
    <location>
        <begin position="416"/>
        <end position="508"/>
    </location>
</feature>
<comment type="caution">
    <text evidence="14">The sequence shown here is derived from an EMBL/GenBank/DDBJ whole genome shotgun (WGS) entry which is preliminary data.</text>
</comment>
<evidence type="ECO:0000256" key="12">
    <source>
        <dbReference type="SAM" id="MobiDB-lite"/>
    </source>
</evidence>
<dbReference type="Gene3D" id="3.40.50.2000">
    <property type="entry name" value="Glycogen Phosphorylase B"/>
    <property type="match status" value="2"/>
</dbReference>
<dbReference type="CDD" id="cd03784">
    <property type="entry name" value="GT1_Gtf-like"/>
    <property type="match status" value="1"/>
</dbReference>
<comment type="catalytic activity">
    <reaction evidence="10">
        <text>ergosterol + UDP-alpha-D-glucose = ergosteryl 3-beta-D-glucoside + UDP + H(+)</text>
        <dbReference type="Rhea" id="RHEA:61836"/>
        <dbReference type="ChEBI" id="CHEBI:15378"/>
        <dbReference type="ChEBI" id="CHEBI:16933"/>
        <dbReference type="ChEBI" id="CHEBI:52973"/>
        <dbReference type="ChEBI" id="CHEBI:58223"/>
        <dbReference type="ChEBI" id="CHEBI:58885"/>
    </reaction>
    <physiologicalReaction direction="left-to-right" evidence="10">
        <dbReference type="Rhea" id="RHEA:61837"/>
    </physiologicalReaction>
</comment>
<feature type="compositionally biased region" description="Acidic residues" evidence="12">
    <location>
        <begin position="181"/>
        <end position="195"/>
    </location>
</feature>
<feature type="region of interest" description="Disordered" evidence="12">
    <location>
        <begin position="178"/>
        <end position="211"/>
    </location>
</feature>
<dbReference type="GO" id="GO:0016125">
    <property type="term" value="P:sterol metabolic process"/>
    <property type="evidence" value="ECO:0007669"/>
    <property type="project" value="TreeGrafter"/>
</dbReference>
<dbReference type="FunFam" id="3.40.50.2000:FF:000009">
    <property type="entry name" value="Sterol 3-beta-glucosyltransferase UGT80A2"/>
    <property type="match status" value="1"/>
</dbReference>
<feature type="compositionally biased region" description="Basic and acidic residues" evidence="12">
    <location>
        <begin position="1386"/>
        <end position="1396"/>
    </location>
</feature>
<evidence type="ECO:0000256" key="7">
    <source>
        <dbReference type="ARBA" id="ARBA00022679"/>
    </source>
</evidence>
<keyword evidence="6" id="KW-0328">Glycosyltransferase</keyword>
<dbReference type="InterPro" id="IPR048065">
    <property type="entry name" value="ATG26_PH_GRAM2"/>
</dbReference>
<sequence length="1509" mass="164092">MTDYGSDSLTASVTANAVPQVVPDTPDLAGTEEGRASPPPPSHADASPSSSSALVSDPVAAERASDPTETASPDSSGSRRPTISLLSRTLEDMSPFMDEPHKAYESPPPVTSPLPGANDDTRPKTASEATPPVRLPQPPRSSTFHGSLIREGSQDSLAGMGSIRVGTSALVSALTALPWDNDTDDDMSAADEDGDAHDTARMAKTSVLPTRPKIHRLNSSLHTIRAMDLPPFVDNDDDNTPVATKSSSHSFHPHRQKLHFPFKDNTIARRARSPSKTELDYQLARKKRSEGGGGYHSGEGSHDERSPLHSGAESEPVEQPAPSDTDVEPRPQETRPESLPDLQHTDTETRLSEHTKIIRKDKLAARLQQVFGLDEQEEVLEEMNCWLLRNFMLKGYMFLTRQRICFFAHIPVDENTVIRSGPLWKKSSQTKLSTKSWFVLRNGVLSWFESSNDPYFPKGVISLQYASTCDSVGGARFKVRTTERNYTFIADTVDNAAEWVKAINKVIFKTQHEGNSVKLIIPLDAVVDIEQSPTLEFAETIEVKVVDPDDSMSVESFFFASFPDTDYAYEVLQKLLQDRPSSTLPQVPSTTTLHATADNASDHSVPRPGSSASGQFGLPKIGTVLRPLGLGGEREGKASSDSRVPIAAPPKPTLPHSHSDTDFVTSESEASDYETSGPKGYPPKQSGPPPPSMEPASSWRGGSWIRNPAAKLFGTSPSSAELGKRFSINQDPPRRPSNVTVVVEGALPNSDDEASDHPSNHRLHPASTMSSTMTISSGQSKIPHSKSSQSGFETVDDNVSSKFHSYFALPEKEELIADCSGSLYRVIPVHGRFYISTNYFCFRSNHLLYKTKAQKAFRFAHSGLIVIIKGHEELFLEFSSSKRRNDCMSLLEDRMEALREGNLPSHTPDEFPETIMEDLDESLWRSGPSAASLPSPMFGSAASSFLEFKPEPMTIVCLTIGSRGDVQPYIALCKGLQAEGHCCKIATHGEYKDWVEAHGIGFASVGGDPAELMRLCVDNGMFTVSFVKESLGKFRAWFDDLLTSSWAACQGADLLIESPSAMAGVHIAEALQIPFYRAFTIFWRAMAGQVNRWRKNELHLDATTLDKLHADKIPFLYNFSPTVVPPPLDWTEWIHVTGYWFLDHADGPDRKAWTPPEGVVEFIDAAHARGKKVVYIGFGSIVVSDPHEMTRCVVEAIVQADVCAILSKGWSDRGNEAASKGNKDGADGIEYPDSIFAIDAIDHSWLFPRIDAACHHGGAGTTGASLRAGIPTLIKPFFGDQAFWAERVESLGVGAAIRKLTSESLATALREATTNERQITRAKAVGEAIRKENGVQRAIEAIYRDLEYAKAIIKPLPGASDTSLVRKVSHFGLHSVPPGTPRKSKSLREPRSEGHGRAHGHSHSRSRGISTDREGGPGSDESWSVVSDSGHASQMNSPAIHISQLHDGGSDPSTHSCPTPAEGGSGSGGAGRRESSFAALGNLMGHWLPKSATPRGPPTPEPAETSEDK</sequence>
<feature type="region of interest" description="Disordered" evidence="12">
    <location>
        <begin position="1372"/>
        <end position="1509"/>
    </location>
</feature>
<dbReference type="GeneID" id="39587377"/>
<feature type="compositionally biased region" description="Basic residues" evidence="12">
    <location>
        <begin position="251"/>
        <end position="260"/>
    </location>
</feature>
<dbReference type="STRING" id="105984.A0A427XFW3"/>
<dbReference type="SMART" id="SM00568">
    <property type="entry name" value="GRAM"/>
    <property type="match status" value="2"/>
</dbReference>
<evidence type="ECO:0000313" key="15">
    <source>
        <dbReference type="Proteomes" id="UP000279236"/>
    </source>
</evidence>
<feature type="compositionally biased region" description="Low complexity" evidence="12">
    <location>
        <begin position="767"/>
        <end position="777"/>
    </location>
</feature>
<dbReference type="PANTHER" id="PTHR48050">
    <property type="entry name" value="STEROL 3-BETA-GLUCOSYLTRANSFERASE"/>
    <property type="match status" value="1"/>
</dbReference>
<protein>
    <recommendedName>
        <fullName evidence="4">sterol 3beta-glucosyltransferase</fullName>
        <ecNumber evidence="4">2.4.1.173</ecNumber>
    </recommendedName>
    <alternativeName>
        <fullName evidence="9">Autophagy-related protein 26</fullName>
    </alternativeName>
</protein>
<dbReference type="Pfam" id="PF00169">
    <property type="entry name" value="PH"/>
    <property type="match status" value="1"/>
</dbReference>
<evidence type="ECO:0000256" key="8">
    <source>
        <dbReference type="ARBA" id="ARBA00023136"/>
    </source>
</evidence>
<feature type="compositionally biased region" description="Basic and acidic residues" evidence="12">
    <location>
        <begin position="327"/>
        <end position="353"/>
    </location>
</feature>
<dbReference type="PANTHER" id="PTHR48050:SF25">
    <property type="entry name" value="STEROL 3-BETA-GLUCOSYLTRANSFERASE"/>
    <property type="match status" value="1"/>
</dbReference>
<feature type="compositionally biased region" description="Polar residues" evidence="12">
    <location>
        <begin position="778"/>
        <end position="793"/>
    </location>
</feature>
<dbReference type="CDD" id="cd13216">
    <property type="entry name" value="PH-GRAM2_AGT26"/>
    <property type="match status" value="1"/>
</dbReference>
<dbReference type="InterPro" id="IPR004276">
    <property type="entry name" value="GlycoTrans_28_N"/>
</dbReference>
<reference evidence="14 15" key="1">
    <citation type="submission" date="2018-11" db="EMBL/GenBank/DDBJ databases">
        <title>Genome sequence of Apiotrichum porosum DSM 27194.</title>
        <authorList>
            <person name="Aliyu H."/>
            <person name="Gorte O."/>
            <person name="Ochsenreither K."/>
        </authorList>
    </citation>
    <scope>NUCLEOTIDE SEQUENCE [LARGE SCALE GENOMIC DNA]</scope>
    <source>
        <strain evidence="14 15">DSM 27194</strain>
    </source>
</reference>
<dbReference type="InterPro" id="IPR048066">
    <property type="entry name" value="ATG26_PH_GRAM1"/>
</dbReference>
<feature type="compositionally biased region" description="Polar residues" evidence="12">
    <location>
        <begin position="1"/>
        <end position="17"/>
    </location>
</feature>
<dbReference type="EMBL" id="RSCE01000014">
    <property type="protein sequence ID" value="RSH77775.1"/>
    <property type="molecule type" value="Genomic_DNA"/>
</dbReference>
<evidence type="ECO:0000259" key="13">
    <source>
        <dbReference type="PROSITE" id="PS50003"/>
    </source>
</evidence>
<proteinExistence type="inferred from homology"/>